<evidence type="ECO:0000256" key="1">
    <source>
        <dbReference type="SAM" id="Phobius"/>
    </source>
</evidence>
<comment type="caution">
    <text evidence="3">The sequence shown here is derived from an EMBL/GenBank/DDBJ whole genome shotgun (WGS) entry which is preliminary data.</text>
</comment>
<accession>A0A3R7K8S1</accession>
<evidence type="ECO:0000259" key="2">
    <source>
        <dbReference type="Pfam" id="PF24466"/>
    </source>
</evidence>
<keyword evidence="1" id="KW-0472">Membrane</keyword>
<organism evidence="3 4">
    <name type="scientific">Trypanosoma conorhini</name>
    <dbReference type="NCBI Taxonomy" id="83891"/>
    <lineage>
        <taxon>Eukaryota</taxon>
        <taxon>Discoba</taxon>
        <taxon>Euglenozoa</taxon>
        <taxon>Kinetoplastea</taxon>
        <taxon>Metakinetoplastina</taxon>
        <taxon>Trypanosomatida</taxon>
        <taxon>Trypanosomatidae</taxon>
        <taxon>Trypanosoma</taxon>
    </lineage>
</organism>
<protein>
    <submittedName>
        <fullName evidence="3">Retrotransposon hot spot (RHS) protein</fullName>
    </submittedName>
</protein>
<feature type="domain" description="DUF7578" evidence="2">
    <location>
        <begin position="244"/>
        <end position="278"/>
    </location>
</feature>
<keyword evidence="1" id="KW-1133">Transmembrane helix</keyword>
<keyword evidence="4" id="KW-1185">Reference proteome</keyword>
<feature type="transmembrane region" description="Helical" evidence="1">
    <location>
        <begin position="142"/>
        <end position="170"/>
    </location>
</feature>
<evidence type="ECO:0000313" key="3">
    <source>
        <dbReference type="EMBL" id="RNE95982.1"/>
    </source>
</evidence>
<dbReference type="Proteomes" id="UP000284403">
    <property type="component" value="Unassembled WGS sequence"/>
</dbReference>
<sequence length="328" mass="35725">MCSYIYTTPLMQVRGLFFVFAPEEPLPPCLAAWVQHRNCFYHFYCLFVSITFSGRPLLLPISSFLDWAVREQRKCVCVCAVRPICCCASPLLGGRAPQASASLDGVCFVCALVECAHATGCCCVCVCPAPCGRPSIYPSLVVWLRVCLCLFCVSSSLAFFFWLVVVILQLQRKPTAATKKEKKIKGRASGRRAEEVVAAAGRPTSVLWAGRPPARARCGGGRQRARWALGSSVEDTLLAGGVHVEEAMLNDFIRSYFGPGKGVEEERNVPMREFVRDAASTSRTRRCSRASSSCRRTGFVWRRVGAGWALAGAEGPSHGGTASLVPRG</sequence>
<dbReference type="Pfam" id="PF24466">
    <property type="entry name" value="DUF7578"/>
    <property type="match status" value="1"/>
</dbReference>
<evidence type="ECO:0000313" key="4">
    <source>
        <dbReference type="Proteomes" id="UP000284403"/>
    </source>
</evidence>
<dbReference type="AlphaFoldDB" id="A0A3R7K8S1"/>
<dbReference type="EMBL" id="MKKU01001337">
    <property type="protein sequence ID" value="RNE95982.1"/>
    <property type="molecule type" value="Genomic_DNA"/>
</dbReference>
<proteinExistence type="predicted"/>
<reference evidence="3 4" key="1">
    <citation type="journal article" date="2018" name="BMC Genomics">
        <title>Genomic comparison of Trypanosoma conorhini and Trypanosoma rangeli to Trypanosoma cruzi strains of high and low virulence.</title>
        <authorList>
            <person name="Bradwell K.R."/>
            <person name="Koparde V.N."/>
            <person name="Matveyev A.V."/>
            <person name="Serrano M.G."/>
            <person name="Alves J.M."/>
            <person name="Parikh H."/>
            <person name="Huang B."/>
            <person name="Lee V."/>
            <person name="Espinosa-Alvarez O."/>
            <person name="Ortiz P.A."/>
            <person name="Costa-Martins A.G."/>
            <person name="Teixeira M.M."/>
            <person name="Buck G.A."/>
        </authorList>
    </citation>
    <scope>NUCLEOTIDE SEQUENCE [LARGE SCALE GENOMIC DNA]</scope>
    <source>
        <strain evidence="3 4">025E</strain>
    </source>
</reference>
<gene>
    <name evidence="3" type="ORF">Tco025E_09842</name>
</gene>
<name>A0A3R7K8S1_9TRYP</name>
<keyword evidence="1" id="KW-0812">Transmembrane</keyword>
<dbReference type="RefSeq" id="XP_029223219.1">
    <property type="nucleotide sequence ID" value="XM_029376647.1"/>
</dbReference>
<dbReference type="InterPro" id="IPR056000">
    <property type="entry name" value="DUF7578"/>
</dbReference>
<dbReference type="GeneID" id="40323453"/>